<protein>
    <submittedName>
        <fullName evidence="2">Por secretion system C-terminal sorting domain-containing protein</fullName>
    </submittedName>
    <submittedName>
        <fullName evidence="3">Two-component regulator propeller domain-containing protein</fullName>
    </submittedName>
</protein>
<dbReference type="Gene3D" id="2.130.10.10">
    <property type="entry name" value="YVTN repeat-like/Quinoprotein amine dehydrogenase"/>
    <property type="match status" value="2"/>
</dbReference>
<organism evidence="2 4">
    <name type="scientific">Chitinophaga sancti</name>
    <dbReference type="NCBI Taxonomy" id="1004"/>
    <lineage>
        <taxon>Bacteria</taxon>
        <taxon>Pseudomonadati</taxon>
        <taxon>Bacteroidota</taxon>
        <taxon>Chitinophagia</taxon>
        <taxon>Chitinophagales</taxon>
        <taxon>Chitinophagaceae</taxon>
        <taxon>Chitinophaga</taxon>
    </lineage>
</organism>
<dbReference type="SUPFAM" id="SSF63829">
    <property type="entry name" value="Calcium-dependent phosphotriesterase"/>
    <property type="match status" value="2"/>
</dbReference>
<dbReference type="OrthoDB" id="9807410at2"/>
<keyword evidence="5" id="KW-1185">Reference proteome</keyword>
<proteinExistence type="predicted"/>
<sequence length="713" mass="76715">MYRFLLSLCLFCLGSLLLPAQTLIGQWQSWLPSLPAIAVAQQGDKVYCATSSGLFSVTTGTEQDITRYSKVNGLHDIGISAISSNANGVLIAYRNSNLDFLSGNNSYNLPDLFRKQTAEDKTIFRIYAGGTNAYLCTGLGVVVVNTLVPEIAATYALGPVYGFTVLNNQLYAATTKGVQTSPMTGSNPADYRNWSPAGQLNDTVSDIVSFNGQLICMQGANLYVLQNNAWMPYYSGASNIAAQGDYLCVSNDTSIVFIGKDGSVSAPVKNALLKTIRQTTGDNQYTWVADSLSGLLQYNGQQFSTISLNGPASILRGQLLFTNNTLYAPAGGVSDSWTANNNTGNYYTYTNGDWQRYADSLHHDIMVMAPDPAGNGMYAGSFGGGLIHIASDGTRTYDLQNQKISGLTTDASGNLWIAVYGATYNLVCKKPDGTYLTFRSSYAQSGNAISQLIADDAGQIWIVSPQSNGVFVFNTLGNQWTQYRQGSGQGNLPSNDVYCMAKDKNGSFWVGTGTGIGIIPCNTCDAVWPVIQQDNFAGYLFQDEQVTAIAVDGANRKWVGTHKGVWLVSDDGTGIVENFTTDNSPLPGNRIYSICIDPNTGEVYFATDQGLMSYRGTATEGKTMSKDSVLVFPNPVSHNYSGNIAISGLAENTLVKITDLSGRVVLQTRTKGGLALWNGLDYTGHRPQTGVYLVFASNATLGEHLVTKIVFIN</sequence>
<evidence type="ECO:0000313" key="2">
    <source>
        <dbReference type="EMBL" id="SFW39133.1"/>
    </source>
</evidence>
<dbReference type="Pfam" id="PF07494">
    <property type="entry name" value="Reg_prop"/>
    <property type="match status" value="1"/>
</dbReference>
<gene>
    <name evidence="2" type="ORF">SAMN05661012_01497</name>
    <name evidence="3" type="ORF">SR876_22345</name>
</gene>
<dbReference type="EMBL" id="CP140154">
    <property type="protein sequence ID" value="WQG87671.1"/>
    <property type="molecule type" value="Genomic_DNA"/>
</dbReference>
<dbReference type="InterPro" id="IPR015943">
    <property type="entry name" value="WD40/YVTN_repeat-like_dom_sf"/>
</dbReference>
<reference evidence="2 4" key="1">
    <citation type="submission" date="2016-11" db="EMBL/GenBank/DDBJ databases">
        <authorList>
            <person name="Jaros S."/>
            <person name="Januszkiewicz K."/>
            <person name="Wedrychowicz H."/>
        </authorList>
    </citation>
    <scope>NUCLEOTIDE SEQUENCE [LARGE SCALE GENOMIC DNA]</scope>
    <source>
        <strain evidence="2 4">DSM 784</strain>
    </source>
</reference>
<dbReference type="Proteomes" id="UP000183788">
    <property type="component" value="Unassembled WGS sequence"/>
</dbReference>
<dbReference type="InterPro" id="IPR011110">
    <property type="entry name" value="Reg_prop"/>
</dbReference>
<name>A0A1K1NV72_9BACT</name>
<dbReference type="InterPro" id="IPR048954">
    <property type="entry name" value="PorZ_N"/>
</dbReference>
<dbReference type="Pfam" id="PF21544">
    <property type="entry name" value="PorZ_N_b_propeller"/>
    <property type="match status" value="1"/>
</dbReference>
<feature type="domain" description="PorZ N-terminal beta-propeller" evidence="1">
    <location>
        <begin position="46"/>
        <end position="195"/>
    </location>
</feature>
<dbReference type="RefSeq" id="WP_072358497.1">
    <property type="nucleotide sequence ID" value="NZ_CP139972.1"/>
</dbReference>
<evidence type="ECO:0000313" key="5">
    <source>
        <dbReference type="Proteomes" id="UP001326715"/>
    </source>
</evidence>
<evidence type="ECO:0000313" key="4">
    <source>
        <dbReference type="Proteomes" id="UP000183788"/>
    </source>
</evidence>
<reference evidence="3 5" key="2">
    <citation type="submission" date="2023-11" db="EMBL/GenBank/DDBJ databases">
        <title>MicrobeMod: A computational toolkit for identifying prokaryotic methylation and restriction-modification with nanopore sequencing.</title>
        <authorList>
            <person name="Crits-Christoph A."/>
            <person name="Kang S.C."/>
            <person name="Lee H."/>
            <person name="Ostrov N."/>
        </authorList>
    </citation>
    <scope>NUCLEOTIDE SEQUENCE [LARGE SCALE GENOMIC DNA]</scope>
    <source>
        <strain evidence="3 5">ATCC 23090</strain>
    </source>
</reference>
<evidence type="ECO:0000313" key="3">
    <source>
        <dbReference type="EMBL" id="WQG87671.1"/>
    </source>
</evidence>
<dbReference type="Proteomes" id="UP001326715">
    <property type="component" value="Chromosome"/>
</dbReference>
<dbReference type="EMBL" id="FPIZ01000004">
    <property type="protein sequence ID" value="SFW39133.1"/>
    <property type="molecule type" value="Genomic_DNA"/>
</dbReference>
<accession>A0A1K1NV72</accession>
<dbReference type="AlphaFoldDB" id="A0A1K1NV72"/>
<evidence type="ECO:0000259" key="1">
    <source>
        <dbReference type="Pfam" id="PF21544"/>
    </source>
</evidence>
<dbReference type="STRING" id="1004.SAMN05661012_01497"/>